<comment type="similarity">
    <text evidence="2">Belongs to the class-II aminoacyl-tRNA synthetase family. Alax-L subfamily.</text>
</comment>
<dbReference type="SUPFAM" id="SSF50447">
    <property type="entry name" value="Translation proteins"/>
    <property type="match status" value="1"/>
</dbReference>
<dbReference type="Gene3D" id="2.40.30.130">
    <property type="match status" value="1"/>
</dbReference>
<dbReference type="InterPro" id="IPR009000">
    <property type="entry name" value="Transl_B-barrel_sf"/>
</dbReference>
<dbReference type="AlphaFoldDB" id="A0AA39GMT7"/>
<comment type="cofactor">
    <cofactor evidence="1">
        <name>Zn(2+)</name>
        <dbReference type="ChEBI" id="CHEBI:29105"/>
    </cofactor>
</comment>
<organism evidence="4 5">
    <name type="scientific">Sarocladium strictum</name>
    <name type="common">Black bundle disease fungus</name>
    <name type="synonym">Acremonium strictum</name>
    <dbReference type="NCBI Taxonomy" id="5046"/>
    <lineage>
        <taxon>Eukaryota</taxon>
        <taxon>Fungi</taxon>
        <taxon>Dikarya</taxon>
        <taxon>Ascomycota</taxon>
        <taxon>Pezizomycotina</taxon>
        <taxon>Sordariomycetes</taxon>
        <taxon>Hypocreomycetidae</taxon>
        <taxon>Hypocreales</taxon>
        <taxon>Sarocladiaceae</taxon>
        <taxon>Sarocladium</taxon>
    </lineage>
</organism>
<dbReference type="GO" id="GO:0004812">
    <property type="term" value="F:aminoacyl-tRNA ligase activity"/>
    <property type="evidence" value="ECO:0007669"/>
    <property type="project" value="InterPro"/>
</dbReference>
<dbReference type="PANTHER" id="PTHR43462:SF2">
    <property type="entry name" value="THREONYL AND ALANYL TRNA SYNTHETASE SECOND ADDITIONAL DOMAIN-CONTAINING PROTEIN"/>
    <property type="match status" value="1"/>
</dbReference>
<dbReference type="EMBL" id="JAPDFR010000002">
    <property type="protein sequence ID" value="KAK0389906.1"/>
    <property type="molecule type" value="Genomic_DNA"/>
</dbReference>
<feature type="domain" description="Threonyl/alanyl tRNA synthetase SAD" evidence="3">
    <location>
        <begin position="231"/>
        <end position="273"/>
    </location>
</feature>
<dbReference type="GO" id="GO:0005524">
    <property type="term" value="F:ATP binding"/>
    <property type="evidence" value="ECO:0007669"/>
    <property type="project" value="InterPro"/>
</dbReference>
<dbReference type="Gene3D" id="3.30.980.10">
    <property type="entry name" value="Threonyl-trna Synthetase, Chain A, domain 2"/>
    <property type="match status" value="1"/>
</dbReference>
<dbReference type="SMART" id="SM00863">
    <property type="entry name" value="tRNA_SAD"/>
    <property type="match status" value="1"/>
</dbReference>
<name>A0AA39GMT7_SARSR</name>
<dbReference type="SUPFAM" id="SSF55186">
    <property type="entry name" value="ThrRS/AlaRS common domain"/>
    <property type="match status" value="1"/>
</dbReference>
<dbReference type="InterPro" id="IPR012947">
    <property type="entry name" value="tRNA_SAD"/>
</dbReference>
<accession>A0AA39GMT7</accession>
<protein>
    <recommendedName>
        <fullName evidence="3">Threonyl/alanyl tRNA synthetase SAD domain-containing protein</fullName>
    </recommendedName>
</protein>
<dbReference type="InterPro" id="IPR051335">
    <property type="entry name" value="Alanyl-tRNA_Editing_Enzymes"/>
</dbReference>
<evidence type="ECO:0000256" key="1">
    <source>
        <dbReference type="ARBA" id="ARBA00001947"/>
    </source>
</evidence>
<sequence>MAIPEEHPWTYLAFHHDGDLHKLSTTVTSVRSFAELQEASRQLFKVADSAEKPLHVVCTEATIFHPQGGGQPSDEGEMSSEDGSIKFTVAAVRTDVVTTGQVLHLGHFTTSSHFTPGTAVKQSLDVEKRLLYSRLHTAGHVLGSAVRHLLESEVPDFDELKASHFPSSASCEFRGLIEGKWKDPIQNRVDEYIDKDMPVEIEWWTEQDFRDNDMDRLIPDKGFLAPGEDKFRVVRIRGAEVYPCGGTHVHGTKGCGKTTVKKISRSKGISRVSYTVDGAA</sequence>
<evidence type="ECO:0000259" key="3">
    <source>
        <dbReference type="SMART" id="SM00863"/>
    </source>
</evidence>
<comment type="caution">
    <text evidence="4">The sequence shown here is derived from an EMBL/GenBank/DDBJ whole genome shotgun (WGS) entry which is preliminary data.</text>
</comment>
<reference evidence="4" key="1">
    <citation type="submission" date="2022-10" db="EMBL/GenBank/DDBJ databases">
        <title>Determination and structural analysis of whole genome sequence of Sarocladium strictum F4-1.</title>
        <authorList>
            <person name="Hu L."/>
            <person name="Jiang Y."/>
        </authorList>
    </citation>
    <scope>NUCLEOTIDE SEQUENCE</scope>
    <source>
        <strain evidence="4">F4-1</strain>
    </source>
</reference>
<dbReference type="InterPro" id="IPR018163">
    <property type="entry name" value="Thr/Ala-tRNA-synth_IIc_edit"/>
</dbReference>
<dbReference type="PANTHER" id="PTHR43462">
    <property type="entry name" value="ALANYL-TRNA EDITING PROTEIN"/>
    <property type="match status" value="1"/>
</dbReference>
<dbReference type="Pfam" id="PF07973">
    <property type="entry name" value="tRNA_SAD"/>
    <property type="match status" value="1"/>
</dbReference>
<dbReference type="GO" id="GO:0043039">
    <property type="term" value="P:tRNA aminoacylation"/>
    <property type="evidence" value="ECO:0007669"/>
    <property type="project" value="InterPro"/>
</dbReference>
<gene>
    <name evidence="4" type="ORF">NLU13_3479</name>
</gene>
<dbReference type="FunFam" id="3.30.980.10:FF:000008">
    <property type="entry name" value="Similar to alanyl-tRNA synthetase"/>
    <property type="match status" value="1"/>
</dbReference>
<proteinExistence type="inferred from homology"/>
<evidence type="ECO:0000256" key="2">
    <source>
        <dbReference type="ARBA" id="ARBA00008429"/>
    </source>
</evidence>
<dbReference type="Proteomes" id="UP001175261">
    <property type="component" value="Unassembled WGS sequence"/>
</dbReference>
<evidence type="ECO:0000313" key="5">
    <source>
        <dbReference type="Proteomes" id="UP001175261"/>
    </source>
</evidence>
<keyword evidence="5" id="KW-1185">Reference proteome</keyword>
<evidence type="ECO:0000313" key="4">
    <source>
        <dbReference type="EMBL" id="KAK0389906.1"/>
    </source>
</evidence>